<dbReference type="Gene3D" id="3.40.50.720">
    <property type="entry name" value="NAD(P)-binding Rossmann-like Domain"/>
    <property type="match status" value="1"/>
</dbReference>
<dbReference type="PANTHER" id="PTHR35330">
    <property type="entry name" value="SIROHEME BIOSYNTHESIS PROTEIN MET8"/>
    <property type="match status" value="1"/>
</dbReference>
<dbReference type="HOGENOM" id="CLU_011276_8_3_9"/>
<dbReference type="InterPro" id="IPR006367">
    <property type="entry name" value="Sirohaem_synthase_N"/>
</dbReference>
<evidence type="ECO:0000256" key="3">
    <source>
        <dbReference type="ARBA" id="ARBA00023002"/>
    </source>
</evidence>
<evidence type="ECO:0000256" key="4">
    <source>
        <dbReference type="ARBA" id="ARBA00023027"/>
    </source>
</evidence>
<dbReference type="eggNOG" id="COG1648">
    <property type="taxonomic scope" value="Bacteria"/>
</dbReference>
<gene>
    <name evidence="7" type="ordered locus">Awo_c30300</name>
</gene>
<dbReference type="NCBIfam" id="TIGR01470">
    <property type="entry name" value="cysG_Nterm"/>
    <property type="match status" value="1"/>
</dbReference>
<dbReference type="InterPro" id="IPR042518">
    <property type="entry name" value="SirC_C"/>
</dbReference>
<dbReference type="EMBL" id="CP002987">
    <property type="protein sequence ID" value="AFA49758.1"/>
    <property type="molecule type" value="Genomic_DNA"/>
</dbReference>
<evidence type="ECO:0000256" key="1">
    <source>
        <dbReference type="ARBA" id="ARBA00005010"/>
    </source>
</evidence>
<evidence type="ECO:0000256" key="2">
    <source>
        <dbReference type="ARBA" id="ARBA00012400"/>
    </source>
</evidence>
<dbReference type="STRING" id="931626.Awo_c30300"/>
<keyword evidence="3" id="KW-0560">Oxidoreductase</keyword>
<evidence type="ECO:0000256" key="6">
    <source>
        <dbReference type="ARBA" id="ARBA00047561"/>
    </source>
</evidence>
<evidence type="ECO:0000313" key="8">
    <source>
        <dbReference type="Proteomes" id="UP000007177"/>
    </source>
</evidence>
<reference evidence="7 8" key="2">
    <citation type="journal article" date="2012" name="PLoS ONE">
        <title>An ancient pathway combining carbon dioxide fixation with the generation and utilization of a sodium ion gradient for ATP synthesis.</title>
        <authorList>
            <person name="Poehlein A."/>
            <person name="Schmidt S."/>
            <person name="Kaster A.K."/>
            <person name="Goenrich M."/>
            <person name="Vollmers J."/>
            <person name="Thurmer A."/>
            <person name="Bertsch J."/>
            <person name="Schuchmann K."/>
            <person name="Voigt B."/>
            <person name="Hecker M."/>
            <person name="Daniel R."/>
            <person name="Thauer R.K."/>
            <person name="Gottschalk G."/>
            <person name="Muller V."/>
        </authorList>
    </citation>
    <scope>NUCLEOTIDE SEQUENCE [LARGE SCALE GENOMIC DNA]</scope>
    <source>
        <strain evidence="8">ATCC 29683 / DSM 1030 / JCM 2381 / KCTC 1655 / WB1</strain>
    </source>
</reference>
<dbReference type="InterPro" id="IPR028161">
    <property type="entry name" value="Met8-like"/>
</dbReference>
<dbReference type="OrthoDB" id="9773765at2"/>
<keyword evidence="4" id="KW-0520">NAD</keyword>
<evidence type="ECO:0000256" key="5">
    <source>
        <dbReference type="ARBA" id="ARBA00023244"/>
    </source>
</evidence>
<keyword evidence="5" id="KW-0627">Porphyrin biosynthesis</keyword>
<dbReference type="Proteomes" id="UP000007177">
    <property type="component" value="Chromosome"/>
</dbReference>
<keyword evidence="8" id="KW-1185">Reference proteome</keyword>
<dbReference type="RefSeq" id="WP_014357355.1">
    <property type="nucleotide sequence ID" value="NC_016894.1"/>
</dbReference>
<dbReference type="PANTHER" id="PTHR35330:SF1">
    <property type="entry name" value="SIROHEME BIOSYNTHESIS PROTEIN MET8"/>
    <property type="match status" value="1"/>
</dbReference>
<dbReference type="SUPFAM" id="SSF51735">
    <property type="entry name" value="NAD(P)-binding Rossmann-fold domains"/>
    <property type="match status" value="1"/>
</dbReference>
<dbReference type="SUPFAM" id="SSF75615">
    <property type="entry name" value="Siroheme synthase middle domains-like"/>
    <property type="match status" value="1"/>
</dbReference>
<comment type="pathway">
    <text evidence="1">Porphyrin-containing compound metabolism; siroheme biosynthesis; sirohydrochlorin from precorrin-2: step 1/1.</text>
</comment>
<name>H6LI58_ACEWD</name>
<dbReference type="GO" id="GO:0019354">
    <property type="term" value="P:siroheme biosynthetic process"/>
    <property type="evidence" value="ECO:0007669"/>
    <property type="project" value="UniProtKB-UniPathway"/>
</dbReference>
<dbReference type="GO" id="GO:0004325">
    <property type="term" value="F:ferrochelatase activity"/>
    <property type="evidence" value="ECO:0007669"/>
    <property type="project" value="InterPro"/>
</dbReference>
<proteinExistence type="predicted"/>
<dbReference type="GO" id="GO:0043115">
    <property type="term" value="F:precorrin-2 dehydrogenase activity"/>
    <property type="evidence" value="ECO:0007669"/>
    <property type="project" value="UniProtKB-EC"/>
</dbReference>
<protein>
    <recommendedName>
        <fullName evidence="2">precorrin-2 dehydrogenase</fullName>
        <ecNumber evidence="2">1.3.1.76</ecNumber>
    </recommendedName>
</protein>
<evidence type="ECO:0000313" key="7">
    <source>
        <dbReference type="EMBL" id="AFA49758.1"/>
    </source>
</evidence>
<reference evidence="8" key="1">
    <citation type="submission" date="2011-07" db="EMBL/GenBank/DDBJ databases">
        <title>Complete genome sequence of Acetobacterium woodii.</title>
        <authorList>
            <person name="Poehlein A."/>
            <person name="Schmidt S."/>
            <person name="Kaster A.-K."/>
            <person name="Goenrich M."/>
            <person name="Vollmers J."/>
            <person name="Thuermer A."/>
            <person name="Gottschalk G."/>
            <person name="Thauer R.K."/>
            <person name="Daniel R."/>
            <person name="Mueller V."/>
        </authorList>
    </citation>
    <scope>NUCLEOTIDE SEQUENCE [LARGE SCALE GENOMIC DNA]</scope>
    <source>
        <strain evidence="8">ATCC 29683 / DSM 1030 / JCM 2381 / KCTC 1655 / WB1</strain>
    </source>
</reference>
<dbReference type="InterPro" id="IPR036291">
    <property type="entry name" value="NAD(P)-bd_dom_sf"/>
</dbReference>
<sequence>MMTPLLFNLQDQKALVVGGGKVAYRRILKLLESGMWVTSVSPDFSAALIRAEDKRLTRIQAVYQIDYLKGIDLVVAATDSRVVNEQIKRDCETLKIVCNRVDDPDHSDFIFPSVIRRGDLTLSVCTEGASPFLTKSIMAELSDRYDHSYTEKTALLRLLREAILAGEGSGFEKTERLKAIAGDSNATLKEKLEAIKFPIPEINKDVTGNCDS</sequence>
<dbReference type="EC" id="1.3.1.76" evidence="2"/>
<dbReference type="AlphaFoldDB" id="H6LI58"/>
<dbReference type="Gene3D" id="1.10.8.610">
    <property type="entry name" value="SirC, precorrin-2 dehydrogenase, C-terminal helical domain-like"/>
    <property type="match status" value="1"/>
</dbReference>
<comment type="catalytic activity">
    <reaction evidence="6">
        <text>precorrin-2 + NAD(+) = sirohydrochlorin + NADH + 2 H(+)</text>
        <dbReference type="Rhea" id="RHEA:15613"/>
        <dbReference type="ChEBI" id="CHEBI:15378"/>
        <dbReference type="ChEBI" id="CHEBI:57540"/>
        <dbReference type="ChEBI" id="CHEBI:57945"/>
        <dbReference type="ChEBI" id="CHEBI:58351"/>
        <dbReference type="ChEBI" id="CHEBI:58827"/>
        <dbReference type="EC" id="1.3.1.76"/>
    </reaction>
</comment>
<dbReference type="Pfam" id="PF13241">
    <property type="entry name" value="NAD_binding_7"/>
    <property type="match status" value="1"/>
</dbReference>
<organism evidence="7 8">
    <name type="scientific">Acetobacterium woodii (strain ATCC 29683 / DSM 1030 / JCM 2381 / KCTC 1655 / WB1)</name>
    <dbReference type="NCBI Taxonomy" id="931626"/>
    <lineage>
        <taxon>Bacteria</taxon>
        <taxon>Bacillati</taxon>
        <taxon>Bacillota</taxon>
        <taxon>Clostridia</taxon>
        <taxon>Eubacteriales</taxon>
        <taxon>Eubacteriaceae</taxon>
        <taxon>Acetobacterium</taxon>
    </lineage>
</organism>
<accession>H6LI58</accession>
<dbReference type="UniPathway" id="UPA00262">
    <property type="reaction ID" value="UER00222"/>
</dbReference>
<dbReference type="KEGG" id="awo:Awo_c30300"/>